<dbReference type="KEGG" id="tput:QJT81_13185"/>
<evidence type="ECO:0000256" key="1">
    <source>
        <dbReference type="SAM" id="MobiDB-lite"/>
    </source>
</evidence>
<reference evidence="3" key="2">
    <citation type="submission" date="2023-04" db="EMBL/GenBank/DDBJ databases">
        <authorList>
            <person name="Beletskiy A.V."/>
            <person name="Mardanov A.V."/>
            <person name="Ravin N.V."/>
        </authorList>
    </citation>
    <scope>NUCLEOTIDE SEQUENCE</scope>
    <source>
        <strain evidence="3">GKL-02</strain>
    </source>
</reference>
<dbReference type="Pfam" id="PF10047">
    <property type="entry name" value="DUF2281"/>
    <property type="match status" value="1"/>
</dbReference>
<gene>
    <name evidence="3" type="ORF">QJT81_13185</name>
</gene>
<dbReference type="InterPro" id="IPR018739">
    <property type="entry name" value="DUF2281"/>
</dbReference>
<sequence>MNTITTADIIYERAKTLPEEQAREVLDFLEYLQAKLKKLAATTQETPSKEEEPLPGFGMWANRQDMPSTEEYLRDARKPRYTL</sequence>
<dbReference type="AlphaFoldDB" id="A0AA95KHS0"/>
<accession>A0AA95KHS0</accession>
<feature type="domain" description="DUF2281" evidence="2">
    <location>
        <begin position="10"/>
        <end position="67"/>
    </location>
</feature>
<name>A0AA95KHS0_9GAMM</name>
<protein>
    <submittedName>
        <fullName evidence="3">DUF2281 domain-containing protein</fullName>
    </submittedName>
</protein>
<dbReference type="EMBL" id="CP124756">
    <property type="protein sequence ID" value="WGZ92791.1"/>
    <property type="molecule type" value="Genomic_DNA"/>
</dbReference>
<dbReference type="Proteomes" id="UP001301326">
    <property type="component" value="Chromosome"/>
</dbReference>
<organism evidence="3">
    <name type="scientific">Candidatus Thiothrix putei</name>
    <dbReference type="NCBI Taxonomy" id="3080811"/>
    <lineage>
        <taxon>Bacteria</taxon>
        <taxon>Pseudomonadati</taxon>
        <taxon>Pseudomonadota</taxon>
        <taxon>Gammaproteobacteria</taxon>
        <taxon>Thiotrichales</taxon>
        <taxon>Thiotrichaceae</taxon>
        <taxon>Thiothrix</taxon>
    </lineage>
</organism>
<evidence type="ECO:0000313" key="3">
    <source>
        <dbReference type="EMBL" id="WGZ92791.1"/>
    </source>
</evidence>
<feature type="region of interest" description="Disordered" evidence="1">
    <location>
        <begin position="40"/>
        <end position="62"/>
    </location>
</feature>
<evidence type="ECO:0000259" key="2">
    <source>
        <dbReference type="Pfam" id="PF10047"/>
    </source>
</evidence>
<reference evidence="3" key="1">
    <citation type="journal article" date="2023" name="Int. J. Mol. Sci.">
        <title>Metagenomics Revealed a New Genus 'Candidatus Thiocaldithrix dubininis' gen. nov., sp. nov. and a New Species 'Candidatus Thiothrix putei' sp. nov. in the Family Thiotrichaceae, Some Members of Which Have Traits of Both Na+- and H+-Motive Energetics.</title>
        <authorList>
            <person name="Ravin N.V."/>
            <person name="Muntyan M.S."/>
            <person name="Smolyakov D.D."/>
            <person name="Rudenko T.S."/>
            <person name="Beletsky A.V."/>
            <person name="Mardanov A.V."/>
            <person name="Grabovich M.Y."/>
        </authorList>
    </citation>
    <scope>NUCLEOTIDE SEQUENCE</scope>
    <source>
        <strain evidence="3">GKL-02</strain>
    </source>
</reference>
<proteinExistence type="predicted"/>